<dbReference type="Gene3D" id="3.40.630.40">
    <property type="entry name" value="Zn-dependent exopeptidases"/>
    <property type="match status" value="1"/>
</dbReference>
<dbReference type="InterPro" id="IPR007709">
    <property type="entry name" value="N-FG_amidohydro"/>
</dbReference>
<evidence type="ECO:0000313" key="2">
    <source>
        <dbReference type="Proteomes" id="UP000197065"/>
    </source>
</evidence>
<name>A0A212RX27_9PROT</name>
<dbReference type="SUPFAM" id="SSF53187">
    <property type="entry name" value="Zn-dependent exopeptidases"/>
    <property type="match status" value="1"/>
</dbReference>
<dbReference type="EMBL" id="FYEH01000016">
    <property type="protein sequence ID" value="SNB77330.1"/>
    <property type="molecule type" value="Genomic_DNA"/>
</dbReference>
<protein>
    <submittedName>
        <fullName evidence="1">Predicted N-formylglutamate amidohydrolase</fullName>
    </submittedName>
</protein>
<dbReference type="AlphaFoldDB" id="A0A212RX27"/>
<dbReference type="Pfam" id="PF05013">
    <property type="entry name" value="FGase"/>
    <property type="match status" value="1"/>
</dbReference>
<dbReference type="RefSeq" id="WP_088562723.1">
    <property type="nucleotide sequence ID" value="NZ_FYEH01000016.1"/>
</dbReference>
<dbReference type="InterPro" id="IPR011227">
    <property type="entry name" value="UCP029730"/>
</dbReference>
<sequence length="263" mass="29638">MAEALLLAPDEPSPVRHLRPDGSSPFVFTCDHADRLIPRRLGRLGLEETEIARHIGWDIGIWEVGLILAARFDAPLIGQGYSRLVIDCNRPPEVQSSIPEISESTVIPGNLHLSDHDRQRRQNEIFEPYHAVIADALEARRLAGRRTILVALHSFTPVFKDVPRPWEIGLLFHRDRRLADRLLPWLRHRHDIKTPVGENEPYAVSDETDYTIPVHGEGRGLPHVAVEIRQDLLLEPVGQRRWAGLFGDALTEALALMPTDGPP</sequence>
<keyword evidence="2" id="KW-1185">Reference proteome</keyword>
<dbReference type="GO" id="GO:0016787">
    <property type="term" value="F:hydrolase activity"/>
    <property type="evidence" value="ECO:0007669"/>
    <property type="project" value="UniProtKB-KW"/>
</dbReference>
<dbReference type="Proteomes" id="UP000197065">
    <property type="component" value="Unassembled WGS sequence"/>
</dbReference>
<accession>A0A212RX27</accession>
<reference evidence="1 2" key="1">
    <citation type="submission" date="2017-06" db="EMBL/GenBank/DDBJ databases">
        <authorList>
            <person name="Kim H.J."/>
            <person name="Triplett B.A."/>
        </authorList>
    </citation>
    <scope>NUCLEOTIDE SEQUENCE [LARGE SCALE GENOMIC DNA]</scope>
    <source>
        <strain evidence="1 2">B29T1</strain>
    </source>
</reference>
<dbReference type="OrthoDB" id="9815326at2"/>
<organism evidence="1 2">
    <name type="scientific">Arboricoccus pini</name>
    <dbReference type="NCBI Taxonomy" id="1963835"/>
    <lineage>
        <taxon>Bacteria</taxon>
        <taxon>Pseudomonadati</taxon>
        <taxon>Pseudomonadota</taxon>
        <taxon>Alphaproteobacteria</taxon>
        <taxon>Geminicoccales</taxon>
        <taxon>Geminicoccaceae</taxon>
        <taxon>Arboricoccus</taxon>
    </lineage>
</organism>
<keyword evidence="1" id="KW-0378">Hydrolase</keyword>
<dbReference type="PIRSF" id="PIRSF029730">
    <property type="entry name" value="UCP029730"/>
    <property type="match status" value="1"/>
</dbReference>
<proteinExistence type="predicted"/>
<evidence type="ECO:0000313" key="1">
    <source>
        <dbReference type="EMBL" id="SNB77330.1"/>
    </source>
</evidence>
<gene>
    <name evidence="1" type="ORF">SAMN07250955_11662</name>
</gene>